<proteinExistence type="inferred from homology"/>
<dbReference type="InterPro" id="IPR024607">
    <property type="entry name" value="Sulfatase_CS"/>
</dbReference>
<sequence length="718" mass="77973">MSAEHRRPDILVVVFDDMGYADLGCYGSSIRTPNVDALAARGTRFTSFDVTPLCSPTRAALLTGRNPHAVGMGTIVQFASGDPGYSGVIPPSAAMLPKLLKKSGYASGLFGKWHLSPSAESGPGGPYRQWPLAQGFDRFFGFLAGRVHQFRPELVQDNTFVETAAYGGRHVSELIIDEAAKWIGDHAYARPDDPYFAMISFGAVHSPHHAPDEYLEAYRDAFAHGWDEDRIRRHARQGQLGVIDSGAPLPESDPRIPAWESLSTEDRTIAERLMEAYAAHLEHADAELGRLLDTIRQLGREENTVVFVMSDNGATNAGGPMGTLNEEAVLNDSPHGTPNIDVDKIGGPEYYNQYPAGWGQASNTPFRRYKHTVHNGGTRSPLIVAGPAGDPGTVSTAPSYVTDVAPTILELAGVEFSAEIEGVAQLPFNGRSMVPSLGDGVEMAPRGAQYFEVAGHRAILHDGWKAVTFHGPGTDFDDDRWELYNVRIDPAEVIDRAADFPERLESLVKLWWDEARSNQVLPLANRGKNQLFRPHPDRQSWRFIPEMTPVPQASAPEISGHDFTISVALDAIESGDHGVLMAMGDVFGGVSLYILNDRVRFALNALGEVTTVELERDAHVGATSVVAGFRSDATGGGTISLSVNLGDSAQSTRVPWVPRLRFFMGTAQCARDQEASVVQDYVGPFAYSGRISQATVEIHPGDRPAVSAESLFEALMDE</sequence>
<keyword evidence="4" id="KW-0106">Calcium</keyword>
<evidence type="ECO:0000259" key="5">
    <source>
        <dbReference type="Pfam" id="PF00884"/>
    </source>
</evidence>
<protein>
    <submittedName>
        <fullName evidence="6">Arylsulfatase</fullName>
    </submittedName>
</protein>
<dbReference type="Gene3D" id="3.40.720.10">
    <property type="entry name" value="Alkaline Phosphatase, subunit A"/>
    <property type="match status" value="1"/>
</dbReference>
<evidence type="ECO:0000256" key="2">
    <source>
        <dbReference type="ARBA" id="ARBA00022723"/>
    </source>
</evidence>
<dbReference type="EMBL" id="BAABCN010000008">
    <property type="protein sequence ID" value="GAA3883271.1"/>
    <property type="molecule type" value="Genomic_DNA"/>
</dbReference>
<dbReference type="Pfam" id="PF00884">
    <property type="entry name" value="Sulfatase"/>
    <property type="match status" value="1"/>
</dbReference>
<evidence type="ECO:0000313" key="6">
    <source>
        <dbReference type="EMBL" id="GAA3883271.1"/>
    </source>
</evidence>
<gene>
    <name evidence="6" type="ORF">GCM10022381_26840</name>
</gene>
<dbReference type="SUPFAM" id="SSF53649">
    <property type="entry name" value="Alkaline phosphatase-like"/>
    <property type="match status" value="1"/>
</dbReference>
<evidence type="ECO:0000256" key="1">
    <source>
        <dbReference type="ARBA" id="ARBA00008779"/>
    </source>
</evidence>
<dbReference type="RefSeq" id="WP_345067545.1">
    <property type="nucleotide sequence ID" value="NZ_BAABCN010000008.1"/>
</dbReference>
<reference evidence="7" key="1">
    <citation type="journal article" date="2019" name="Int. J. Syst. Evol. Microbiol.">
        <title>The Global Catalogue of Microorganisms (GCM) 10K type strain sequencing project: providing services to taxonomists for standard genome sequencing and annotation.</title>
        <authorList>
            <consortium name="The Broad Institute Genomics Platform"/>
            <consortium name="The Broad Institute Genome Sequencing Center for Infectious Disease"/>
            <person name="Wu L."/>
            <person name="Ma J."/>
        </authorList>
    </citation>
    <scope>NUCLEOTIDE SEQUENCE [LARGE SCALE GENOMIC DNA]</scope>
    <source>
        <strain evidence="7">JCM 17021</strain>
    </source>
</reference>
<dbReference type="PANTHER" id="PTHR42693">
    <property type="entry name" value="ARYLSULFATASE FAMILY MEMBER"/>
    <property type="match status" value="1"/>
</dbReference>
<dbReference type="PANTHER" id="PTHR42693:SF33">
    <property type="entry name" value="ARYLSULFATASE"/>
    <property type="match status" value="1"/>
</dbReference>
<evidence type="ECO:0000256" key="3">
    <source>
        <dbReference type="ARBA" id="ARBA00022801"/>
    </source>
</evidence>
<comment type="caution">
    <text evidence="6">The sequence shown here is derived from an EMBL/GenBank/DDBJ whole genome shotgun (WGS) entry which is preliminary data.</text>
</comment>
<dbReference type="Proteomes" id="UP001501803">
    <property type="component" value="Unassembled WGS sequence"/>
</dbReference>
<organism evidence="6 7">
    <name type="scientific">Leifsonia kafniensis</name>
    <dbReference type="NCBI Taxonomy" id="475957"/>
    <lineage>
        <taxon>Bacteria</taxon>
        <taxon>Bacillati</taxon>
        <taxon>Actinomycetota</taxon>
        <taxon>Actinomycetes</taxon>
        <taxon>Micrococcales</taxon>
        <taxon>Microbacteriaceae</taxon>
        <taxon>Leifsonia</taxon>
    </lineage>
</organism>
<name>A0ABP7KQI9_9MICO</name>
<accession>A0ABP7KQI9</accession>
<dbReference type="CDD" id="cd16025">
    <property type="entry name" value="PAS_like"/>
    <property type="match status" value="1"/>
</dbReference>
<dbReference type="Gene3D" id="3.30.1120.10">
    <property type="match status" value="1"/>
</dbReference>
<dbReference type="InterPro" id="IPR017850">
    <property type="entry name" value="Alkaline_phosphatase_core_sf"/>
</dbReference>
<dbReference type="InterPro" id="IPR000917">
    <property type="entry name" value="Sulfatase_N"/>
</dbReference>
<comment type="similarity">
    <text evidence="1">Belongs to the sulfatase family.</text>
</comment>
<keyword evidence="7" id="KW-1185">Reference proteome</keyword>
<keyword evidence="2" id="KW-0479">Metal-binding</keyword>
<keyword evidence="3" id="KW-0378">Hydrolase</keyword>
<dbReference type="PROSITE" id="PS00523">
    <property type="entry name" value="SULFATASE_1"/>
    <property type="match status" value="1"/>
</dbReference>
<feature type="domain" description="Sulfatase N-terminal" evidence="5">
    <location>
        <begin position="8"/>
        <end position="414"/>
    </location>
</feature>
<dbReference type="InterPro" id="IPR050738">
    <property type="entry name" value="Sulfatase"/>
</dbReference>
<evidence type="ECO:0000256" key="4">
    <source>
        <dbReference type="ARBA" id="ARBA00022837"/>
    </source>
</evidence>
<evidence type="ECO:0000313" key="7">
    <source>
        <dbReference type="Proteomes" id="UP001501803"/>
    </source>
</evidence>